<dbReference type="PANTHER" id="PTHR35532:SF5">
    <property type="entry name" value="CARBOHYDRATE-BINDING DOMAIN-CONTAINING PROTEIN"/>
    <property type="match status" value="1"/>
</dbReference>
<keyword evidence="2" id="KW-0812">Transmembrane</keyword>
<feature type="signal peptide" evidence="3">
    <location>
        <begin position="1"/>
        <end position="19"/>
    </location>
</feature>
<evidence type="ECO:0000313" key="5">
    <source>
        <dbReference type="EMBL" id="KAF4696673.1"/>
    </source>
</evidence>
<evidence type="ECO:0000259" key="4">
    <source>
        <dbReference type="SMART" id="SM00460"/>
    </source>
</evidence>
<evidence type="ECO:0000256" key="2">
    <source>
        <dbReference type="SAM" id="Phobius"/>
    </source>
</evidence>
<evidence type="ECO:0000256" key="1">
    <source>
        <dbReference type="SAM" id="MobiDB-lite"/>
    </source>
</evidence>
<feature type="compositionally biased region" description="Basic and acidic residues" evidence="1">
    <location>
        <begin position="586"/>
        <end position="595"/>
    </location>
</feature>
<feature type="region of interest" description="Disordered" evidence="1">
    <location>
        <begin position="561"/>
        <end position="603"/>
    </location>
</feature>
<feature type="transmembrane region" description="Helical" evidence="2">
    <location>
        <begin position="450"/>
        <end position="477"/>
    </location>
</feature>
<reference evidence="5 6" key="1">
    <citation type="submission" date="2020-04" db="EMBL/GenBank/DDBJ databases">
        <title>Perkinsus olseni comparative genomics.</title>
        <authorList>
            <person name="Bogema D.R."/>
        </authorList>
    </citation>
    <scope>NUCLEOTIDE SEQUENCE [LARGE SCALE GENOMIC DNA]</scope>
    <source>
        <strain evidence="5">00978-12</strain>
    </source>
</reference>
<feature type="domain" description="Transglutaminase-like" evidence="4">
    <location>
        <begin position="863"/>
        <end position="938"/>
    </location>
</feature>
<organism evidence="5 6">
    <name type="scientific">Perkinsus olseni</name>
    <name type="common">Perkinsus atlanticus</name>
    <dbReference type="NCBI Taxonomy" id="32597"/>
    <lineage>
        <taxon>Eukaryota</taxon>
        <taxon>Sar</taxon>
        <taxon>Alveolata</taxon>
        <taxon>Perkinsozoa</taxon>
        <taxon>Perkinsea</taxon>
        <taxon>Perkinsida</taxon>
        <taxon>Perkinsidae</taxon>
        <taxon>Perkinsus</taxon>
    </lineage>
</organism>
<keyword evidence="2" id="KW-1133">Transmembrane helix</keyword>
<feature type="region of interest" description="Disordered" evidence="1">
    <location>
        <begin position="361"/>
        <end position="383"/>
    </location>
</feature>
<dbReference type="SMART" id="SM00460">
    <property type="entry name" value="TGc"/>
    <property type="match status" value="1"/>
</dbReference>
<feature type="compositionally biased region" description="Basic and acidic residues" evidence="1">
    <location>
        <begin position="561"/>
        <end position="573"/>
    </location>
</feature>
<evidence type="ECO:0000256" key="3">
    <source>
        <dbReference type="SAM" id="SignalP"/>
    </source>
</evidence>
<dbReference type="InterPro" id="IPR038765">
    <property type="entry name" value="Papain-like_cys_pep_sf"/>
</dbReference>
<name>A0A7J6PKL6_PEROL</name>
<feature type="transmembrane region" description="Helical" evidence="2">
    <location>
        <begin position="689"/>
        <end position="711"/>
    </location>
</feature>
<dbReference type="InterPro" id="IPR002931">
    <property type="entry name" value="Transglutaminase-like"/>
</dbReference>
<keyword evidence="3" id="KW-0732">Signal</keyword>
<comment type="caution">
    <text evidence="5">The sequence shown here is derived from an EMBL/GenBank/DDBJ whole genome shotgun (WGS) entry which is preliminary data.</text>
</comment>
<dbReference type="SUPFAM" id="SSF54001">
    <property type="entry name" value="Cysteine proteinases"/>
    <property type="match status" value="1"/>
</dbReference>
<dbReference type="PANTHER" id="PTHR35532">
    <property type="entry name" value="SIMILAR TO POLYHYDROXYALKANOATE DEPOLYMERASE"/>
    <property type="match status" value="1"/>
</dbReference>
<gene>
    <name evidence="5" type="ORF">FOZ60_016682</name>
</gene>
<keyword evidence="2" id="KW-0472">Membrane</keyword>
<dbReference type="Gene3D" id="3.10.620.30">
    <property type="match status" value="1"/>
</dbReference>
<evidence type="ECO:0000313" key="6">
    <source>
        <dbReference type="Proteomes" id="UP000541610"/>
    </source>
</evidence>
<feature type="chain" id="PRO_5029551187" description="Transglutaminase-like domain-containing protein" evidence="3">
    <location>
        <begin position="20"/>
        <end position="1044"/>
    </location>
</feature>
<protein>
    <recommendedName>
        <fullName evidence="4">Transglutaminase-like domain-containing protein</fullName>
    </recommendedName>
</protein>
<dbReference type="OrthoDB" id="425678at2759"/>
<dbReference type="EMBL" id="JABANP010000009">
    <property type="protein sequence ID" value="KAF4696673.1"/>
    <property type="molecule type" value="Genomic_DNA"/>
</dbReference>
<proteinExistence type="predicted"/>
<dbReference type="AlphaFoldDB" id="A0A7J6PKL6"/>
<dbReference type="Pfam" id="PF01841">
    <property type="entry name" value="Transglut_core"/>
    <property type="match status" value="1"/>
</dbReference>
<accession>A0A7J6PKL6</accession>
<dbReference type="Proteomes" id="UP000541610">
    <property type="component" value="Unassembled WGS sequence"/>
</dbReference>
<sequence length="1044" mass="113097">MMFSCESLILLLTGILVEAELEVTNPRGYDIEDTGYCMVDAGSKGTAVFELEEVVQPVPISRVALGEIPSPKVKKPASVDITVEAVIETRHAAADGDVGTVARPEPMGITGATGDPPSPVGDGVLAEEVASQGEFEPERKRVNPWKPAVRLVHLKCGKKFKLAGPLTQDVDDEDAICEGLTRRARRIDSFNQALHDSIPRIGEVRRKGPGKSMFDVCSKAVHEVAAKLEKTGFGGESEKNRVFFWDFTPAMVSNCGALIGLMAGVLARAELEITNPRGYDIEDTEYCMVDAGSKGKAVFELLEVAEPIWEGRVALGEIPSPRVKKPASFDITVEAVIETRQAADGHVEAAARPEAVDIASTTVEPPSGAGDIGSGLGTEPERKSVNGQEAAVRLVQLKCGKKFKLGGPLAEDVDDDDAICEDLTQRALAMGRFNRVLTDPPVKELVSVLFAVYLSVALLLLANICGTLIALMAGVLAGAELIVTDPRGNEIEDTSYCMVDAGSKGKAVFELLEVAEPIWEGRVALGEIPSPRVKKPASVDITVEAVIETRQAADGHVEAAARPEPVDATDAHAESTVAEGEGTVAEGRDREEGMNGRRQTGRGGKAILRQPAIRLVELSCDGKLKLGGPLPRDGGDGDGRCGLLKDRAIRIERFNQALERSIPRCARRQQDAAGGASSGADSLFYDHDVLMLAMLLLLSAFITLLHTMLLWPCIIVVVMLSTAASPTADDYGRLFRRSMYFMRKYLRPMDEGKIGRPFLACQVDKAIAAWKGSPWRKKIPEIMFMNDILPYASLTEEADDFRGCRGVAGRKFSRFMRRVVAGCKDVTCAVETLNREAWSYTTPPIKFASGTGSGLNAYSLYEVIERKNSSCTGLSIFLVSALRAVGVPARIVGTPHWNLGPDKCPHGDADDACGNHDWVEAFIPDLPYRGWVMVDQDNPKSALNASWFSPIPAIYQIDGTMNHSIYASSYAPPEMLQRDENYFVGIGNKPTPFGHFPLVWDWGNTAVRAWDVSESYQNRGDPRGCELTKVRPIVEQHPVQGGQT</sequence>